<evidence type="ECO:0000256" key="6">
    <source>
        <dbReference type="ARBA" id="ARBA00022490"/>
    </source>
</evidence>
<evidence type="ECO:0000256" key="7">
    <source>
        <dbReference type="ARBA" id="ARBA00022618"/>
    </source>
</evidence>
<keyword evidence="5" id="KW-0158">Chromosome</keyword>
<evidence type="ECO:0000256" key="10">
    <source>
        <dbReference type="ARBA" id="ARBA00022829"/>
    </source>
</evidence>
<keyword evidence="15" id="KW-0131">Cell cycle</keyword>
<evidence type="ECO:0000256" key="5">
    <source>
        <dbReference type="ARBA" id="ARBA00022454"/>
    </source>
</evidence>
<evidence type="ECO:0000313" key="21">
    <source>
        <dbReference type="Proteomes" id="UP001175353"/>
    </source>
</evidence>
<evidence type="ECO:0000256" key="13">
    <source>
        <dbReference type="ARBA" id="ARBA00023212"/>
    </source>
</evidence>
<keyword evidence="8" id="KW-0493">Microtubule</keyword>
<feature type="region of interest" description="Disordered" evidence="19">
    <location>
        <begin position="199"/>
        <end position="251"/>
    </location>
</feature>
<dbReference type="EMBL" id="JAUJLE010000380">
    <property type="protein sequence ID" value="KAK0958313.1"/>
    <property type="molecule type" value="Genomic_DNA"/>
</dbReference>
<keyword evidence="10" id="KW-0159">Chromosome partition</keyword>
<name>A0AAN6K4K1_9PEZI</name>
<keyword evidence="7" id="KW-0132">Cell division</keyword>
<comment type="caution">
    <text evidence="20">The sequence shown here is derived from an EMBL/GenBank/DDBJ whole genome shotgun (WGS) entry which is preliminary data.</text>
</comment>
<dbReference type="GO" id="GO:0008608">
    <property type="term" value="P:attachment of spindle microtubules to kinetochore"/>
    <property type="evidence" value="ECO:0007669"/>
    <property type="project" value="InterPro"/>
</dbReference>
<evidence type="ECO:0000256" key="12">
    <source>
        <dbReference type="ARBA" id="ARBA00023054"/>
    </source>
</evidence>
<keyword evidence="6" id="KW-0963">Cytoplasm</keyword>
<keyword evidence="16" id="KW-0137">Centromere</keyword>
<dbReference type="GO" id="GO:0042729">
    <property type="term" value="C:DASH complex"/>
    <property type="evidence" value="ECO:0007669"/>
    <property type="project" value="InterPro"/>
</dbReference>
<keyword evidence="12" id="KW-0175">Coiled coil</keyword>
<comment type="similarity">
    <text evidence="4">Belongs to the DASH complex SPC34 family.</text>
</comment>
<evidence type="ECO:0000256" key="18">
    <source>
        <dbReference type="ARBA" id="ARBA00044346"/>
    </source>
</evidence>
<evidence type="ECO:0000256" key="4">
    <source>
        <dbReference type="ARBA" id="ARBA00008491"/>
    </source>
</evidence>
<dbReference type="Proteomes" id="UP001175353">
    <property type="component" value="Unassembled WGS sequence"/>
</dbReference>
<keyword evidence="13" id="KW-0206">Cytoskeleton</keyword>
<keyword evidence="21" id="KW-1185">Reference proteome</keyword>
<dbReference type="GO" id="GO:0051301">
    <property type="term" value="P:cell division"/>
    <property type="evidence" value="ECO:0007669"/>
    <property type="project" value="UniProtKB-KW"/>
</dbReference>
<organism evidence="20 21">
    <name type="scientific">Friedmanniomyces endolithicus</name>
    <dbReference type="NCBI Taxonomy" id="329885"/>
    <lineage>
        <taxon>Eukaryota</taxon>
        <taxon>Fungi</taxon>
        <taxon>Dikarya</taxon>
        <taxon>Ascomycota</taxon>
        <taxon>Pezizomycotina</taxon>
        <taxon>Dothideomycetes</taxon>
        <taxon>Dothideomycetidae</taxon>
        <taxon>Mycosphaerellales</taxon>
        <taxon>Teratosphaeriaceae</taxon>
        <taxon>Friedmanniomyces</taxon>
    </lineage>
</organism>
<evidence type="ECO:0000256" key="19">
    <source>
        <dbReference type="SAM" id="MobiDB-lite"/>
    </source>
</evidence>
<reference evidence="20" key="1">
    <citation type="submission" date="2023-06" db="EMBL/GenBank/DDBJ databases">
        <title>Black Yeasts Isolated from many extreme environments.</title>
        <authorList>
            <person name="Coleine C."/>
            <person name="Stajich J.E."/>
            <person name="Selbmann L."/>
        </authorList>
    </citation>
    <scope>NUCLEOTIDE SEQUENCE</scope>
    <source>
        <strain evidence="20">CCFEE 5200</strain>
    </source>
</reference>
<gene>
    <name evidence="20" type="ORF">LTR91_021395</name>
</gene>
<dbReference type="InterPro" id="IPR013966">
    <property type="entry name" value="Spc34"/>
</dbReference>
<evidence type="ECO:0000313" key="20">
    <source>
        <dbReference type="EMBL" id="KAK0958313.1"/>
    </source>
</evidence>
<dbReference type="AlphaFoldDB" id="A0AAN6K4K1"/>
<dbReference type="Pfam" id="PF08657">
    <property type="entry name" value="DASH_Spc34"/>
    <property type="match status" value="2"/>
</dbReference>
<evidence type="ECO:0000256" key="15">
    <source>
        <dbReference type="ARBA" id="ARBA00023306"/>
    </source>
</evidence>
<feature type="compositionally biased region" description="Basic and acidic residues" evidence="19">
    <location>
        <begin position="213"/>
        <end position="251"/>
    </location>
</feature>
<sequence length="251" mass="27211">MASLLTTHLEQISLCATSIADLSFPAPKMFTNALLHTHDITALIRDTEAHERALFHLAPPPLPIKASDFQNSASSSAAPASSAAGRRATTYGARQPKSRAVAAVLGGDLYQKTRKAAESGAASRQKGDIDVEILLEGAEKLGAADRIDSLRLRHQQLATSIAHYEDRVGRNAQELQLTNRPSSRGGYRDQNEEGVVAGGLASKAESDTGAVKMTKEDLRREEEEVKELERKKRGLEERVTGMERDLGGLMR</sequence>
<evidence type="ECO:0000256" key="14">
    <source>
        <dbReference type="ARBA" id="ARBA00023242"/>
    </source>
</evidence>
<evidence type="ECO:0000256" key="3">
    <source>
        <dbReference type="ARBA" id="ARBA00004629"/>
    </source>
</evidence>
<evidence type="ECO:0000256" key="11">
    <source>
        <dbReference type="ARBA" id="ARBA00022838"/>
    </source>
</evidence>
<evidence type="ECO:0000256" key="1">
    <source>
        <dbReference type="ARBA" id="ARBA00004123"/>
    </source>
</evidence>
<proteinExistence type="inferred from homology"/>
<keyword evidence="14" id="KW-0539">Nucleus</keyword>
<evidence type="ECO:0000256" key="2">
    <source>
        <dbReference type="ARBA" id="ARBA00004186"/>
    </source>
</evidence>
<evidence type="ECO:0000256" key="17">
    <source>
        <dbReference type="ARBA" id="ARBA00044112"/>
    </source>
</evidence>
<comment type="subcellular location">
    <subcellularLocation>
        <location evidence="3">Chromosome</location>
        <location evidence="3">Centromere</location>
        <location evidence="3">Kinetochore</location>
    </subcellularLocation>
    <subcellularLocation>
        <location evidence="2">Cytoplasm</location>
        <location evidence="2">Cytoskeleton</location>
        <location evidence="2">Spindle</location>
    </subcellularLocation>
    <subcellularLocation>
        <location evidence="1">Nucleus</location>
    </subcellularLocation>
</comment>
<evidence type="ECO:0000256" key="16">
    <source>
        <dbReference type="ARBA" id="ARBA00023328"/>
    </source>
</evidence>
<evidence type="ECO:0000256" key="8">
    <source>
        <dbReference type="ARBA" id="ARBA00022701"/>
    </source>
</evidence>
<feature type="compositionally biased region" description="Low complexity" evidence="19">
    <location>
        <begin position="72"/>
        <end position="94"/>
    </location>
</feature>
<protein>
    <recommendedName>
        <fullName evidence="17">DASH complex subunit SPC34</fullName>
    </recommendedName>
    <alternativeName>
        <fullName evidence="18">Outer kinetochore protein SPC34</fullName>
    </alternativeName>
</protein>
<evidence type="ECO:0000256" key="9">
    <source>
        <dbReference type="ARBA" id="ARBA00022776"/>
    </source>
</evidence>
<dbReference type="GO" id="GO:0005876">
    <property type="term" value="C:spindle microtubule"/>
    <property type="evidence" value="ECO:0007669"/>
    <property type="project" value="InterPro"/>
</dbReference>
<accession>A0AAN6K4K1</accession>
<keyword evidence="9" id="KW-0498">Mitosis</keyword>
<feature type="region of interest" description="Disordered" evidence="19">
    <location>
        <begin position="66"/>
        <end position="95"/>
    </location>
</feature>
<keyword evidence="11" id="KW-0995">Kinetochore</keyword>